<comment type="catalytic activity">
    <reaction evidence="9">
        <text>S-methyl-5'-thioadenosine + phosphate = 5-(methylsulfanyl)-alpha-D-ribose 1-phosphate + adenine</text>
        <dbReference type="Rhea" id="RHEA:11852"/>
        <dbReference type="ChEBI" id="CHEBI:16708"/>
        <dbReference type="ChEBI" id="CHEBI:17509"/>
        <dbReference type="ChEBI" id="CHEBI:43474"/>
        <dbReference type="ChEBI" id="CHEBI:58533"/>
        <dbReference type="EC" id="2.4.2.28"/>
    </reaction>
    <physiologicalReaction direction="left-to-right" evidence="9">
        <dbReference type="Rhea" id="RHEA:11853"/>
    </physiologicalReaction>
</comment>
<organism evidence="11 12">
    <name type="scientific">Neptunomonas phycophila</name>
    <dbReference type="NCBI Taxonomy" id="1572645"/>
    <lineage>
        <taxon>Bacteria</taxon>
        <taxon>Pseudomonadati</taxon>
        <taxon>Pseudomonadota</taxon>
        <taxon>Gammaproteobacteria</taxon>
        <taxon>Oceanospirillales</taxon>
        <taxon>Oceanospirillaceae</taxon>
        <taxon>Neptunomonas</taxon>
    </lineage>
</organism>
<evidence type="ECO:0000256" key="5">
    <source>
        <dbReference type="ARBA" id="ARBA00022801"/>
    </source>
</evidence>
<evidence type="ECO:0000313" key="12">
    <source>
        <dbReference type="Proteomes" id="UP001169862"/>
    </source>
</evidence>
<dbReference type="Gene3D" id="3.60.140.10">
    <property type="entry name" value="CNF1/YfiH-like putative cysteine hydrolases"/>
    <property type="match status" value="1"/>
</dbReference>
<dbReference type="GO" id="GO:0016787">
    <property type="term" value="F:hydrolase activity"/>
    <property type="evidence" value="ECO:0007669"/>
    <property type="project" value="UniProtKB-KW"/>
</dbReference>
<dbReference type="Proteomes" id="UP001169862">
    <property type="component" value="Unassembled WGS sequence"/>
</dbReference>
<keyword evidence="3" id="KW-0808">Transferase</keyword>
<comment type="catalytic activity">
    <reaction evidence="7">
        <text>adenosine + H2O + H(+) = inosine + NH4(+)</text>
        <dbReference type="Rhea" id="RHEA:24408"/>
        <dbReference type="ChEBI" id="CHEBI:15377"/>
        <dbReference type="ChEBI" id="CHEBI:15378"/>
        <dbReference type="ChEBI" id="CHEBI:16335"/>
        <dbReference type="ChEBI" id="CHEBI:17596"/>
        <dbReference type="ChEBI" id="CHEBI:28938"/>
        <dbReference type="EC" id="3.5.4.4"/>
    </reaction>
    <physiologicalReaction direction="left-to-right" evidence="7">
        <dbReference type="Rhea" id="RHEA:24409"/>
    </physiologicalReaction>
</comment>
<dbReference type="AlphaFoldDB" id="A0AAW7XEU3"/>
<dbReference type="Pfam" id="PF02578">
    <property type="entry name" value="Cu-oxidase_4"/>
    <property type="match status" value="1"/>
</dbReference>
<name>A0AAW7XEU3_9GAMM</name>
<keyword evidence="4" id="KW-0479">Metal-binding</keyword>
<protein>
    <recommendedName>
        <fullName evidence="10">Purine nucleoside phosphorylase</fullName>
    </recommendedName>
</protein>
<comment type="similarity">
    <text evidence="2 10">Belongs to the purine nucleoside phosphorylase YfiH/LACC1 family.</text>
</comment>
<dbReference type="GO" id="GO:0017061">
    <property type="term" value="F:S-methyl-5-thioadenosine phosphorylase activity"/>
    <property type="evidence" value="ECO:0007669"/>
    <property type="project" value="UniProtKB-EC"/>
</dbReference>
<comment type="caution">
    <text evidence="11">The sequence shown here is derived from an EMBL/GenBank/DDBJ whole genome shotgun (WGS) entry which is preliminary data.</text>
</comment>
<dbReference type="RefSeq" id="WP_303549078.1">
    <property type="nucleotide sequence ID" value="NZ_JAUOPG010000003.1"/>
</dbReference>
<dbReference type="PANTHER" id="PTHR30616:SF2">
    <property type="entry name" value="PURINE NUCLEOSIDE PHOSPHORYLASE LACC1"/>
    <property type="match status" value="1"/>
</dbReference>
<keyword evidence="6" id="KW-0862">Zinc</keyword>
<proteinExistence type="inferred from homology"/>
<evidence type="ECO:0000256" key="1">
    <source>
        <dbReference type="ARBA" id="ARBA00000553"/>
    </source>
</evidence>
<keyword evidence="5" id="KW-0378">Hydrolase</keyword>
<accession>A0AAW7XEU3</accession>
<dbReference type="NCBIfam" id="TIGR00726">
    <property type="entry name" value="peptidoglycan editing factor PgeF"/>
    <property type="match status" value="1"/>
</dbReference>
<evidence type="ECO:0000256" key="6">
    <source>
        <dbReference type="ARBA" id="ARBA00022833"/>
    </source>
</evidence>
<dbReference type="SUPFAM" id="SSF64438">
    <property type="entry name" value="CNF1/YfiH-like putative cysteine hydrolases"/>
    <property type="match status" value="1"/>
</dbReference>
<gene>
    <name evidence="11" type="primary">pgeF</name>
    <name evidence="11" type="ORF">Q4490_05175</name>
</gene>
<reference evidence="11" key="1">
    <citation type="submission" date="2023-07" db="EMBL/GenBank/DDBJ databases">
        <title>Genome content predicts the carbon catabolic preferences of heterotrophic bacteria.</title>
        <authorList>
            <person name="Gralka M."/>
        </authorList>
    </citation>
    <scope>NUCLEOTIDE SEQUENCE</scope>
    <source>
        <strain evidence="11">I2M16</strain>
    </source>
</reference>
<evidence type="ECO:0000256" key="4">
    <source>
        <dbReference type="ARBA" id="ARBA00022723"/>
    </source>
</evidence>
<sequence length="241" mass="26700">MDFIRPDWKAPAHIQVASTLRLGGVSKAPFDALNLGDHVDDHPAAVIENRERLLSALDIERAQWLTQAHGIKCVEAKGDGRVREADACWTEDTGLACLVMTADCLPVVMTDGQRVLAAHAGWRGLANGVLEASLTNFESPHNVHVWLGPAIGPLAFEVGPEVRERFCDHNPQASECFTPSLRADKWLADLYELARLRLFEQGIQHVSGGGLCTFTDKRRFFSYRRDIQTGRMATLIWKTAS</sequence>
<evidence type="ECO:0000313" key="11">
    <source>
        <dbReference type="EMBL" id="MDO6452951.1"/>
    </source>
</evidence>
<dbReference type="EMBL" id="JAUOPG010000003">
    <property type="protein sequence ID" value="MDO6452951.1"/>
    <property type="molecule type" value="Genomic_DNA"/>
</dbReference>
<evidence type="ECO:0000256" key="9">
    <source>
        <dbReference type="ARBA" id="ARBA00049893"/>
    </source>
</evidence>
<dbReference type="InterPro" id="IPR038371">
    <property type="entry name" value="Cu_polyphenol_OxRdtase_sf"/>
</dbReference>
<dbReference type="InterPro" id="IPR003730">
    <property type="entry name" value="Cu_polyphenol_OxRdtase"/>
</dbReference>
<evidence type="ECO:0000256" key="10">
    <source>
        <dbReference type="RuleBase" id="RU361274"/>
    </source>
</evidence>
<dbReference type="GO" id="GO:0005507">
    <property type="term" value="F:copper ion binding"/>
    <property type="evidence" value="ECO:0007669"/>
    <property type="project" value="TreeGrafter"/>
</dbReference>
<evidence type="ECO:0000256" key="2">
    <source>
        <dbReference type="ARBA" id="ARBA00007353"/>
    </source>
</evidence>
<evidence type="ECO:0000256" key="7">
    <source>
        <dbReference type="ARBA" id="ARBA00047989"/>
    </source>
</evidence>
<evidence type="ECO:0000256" key="8">
    <source>
        <dbReference type="ARBA" id="ARBA00048968"/>
    </source>
</evidence>
<dbReference type="InterPro" id="IPR011324">
    <property type="entry name" value="Cytotoxic_necrot_fac-like_cat"/>
</dbReference>
<evidence type="ECO:0000256" key="3">
    <source>
        <dbReference type="ARBA" id="ARBA00022679"/>
    </source>
</evidence>
<dbReference type="PANTHER" id="PTHR30616">
    <property type="entry name" value="UNCHARACTERIZED PROTEIN YFIH"/>
    <property type="match status" value="1"/>
</dbReference>
<dbReference type="CDD" id="cd16833">
    <property type="entry name" value="YfiH"/>
    <property type="match status" value="1"/>
</dbReference>
<comment type="catalytic activity">
    <reaction evidence="8">
        <text>adenosine + phosphate = alpha-D-ribose 1-phosphate + adenine</text>
        <dbReference type="Rhea" id="RHEA:27642"/>
        <dbReference type="ChEBI" id="CHEBI:16335"/>
        <dbReference type="ChEBI" id="CHEBI:16708"/>
        <dbReference type="ChEBI" id="CHEBI:43474"/>
        <dbReference type="ChEBI" id="CHEBI:57720"/>
        <dbReference type="EC" id="2.4.2.1"/>
    </reaction>
    <physiologicalReaction direction="left-to-right" evidence="8">
        <dbReference type="Rhea" id="RHEA:27643"/>
    </physiologicalReaction>
</comment>
<comment type="catalytic activity">
    <reaction evidence="1">
        <text>inosine + phosphate = alpha-D-ribose 1-phosphate + hypoxanthine</text>
        <dbReference type="Rhea" id="RHEA:27646"/>
        <dbReference type="ChEBI" id="CHEBI:17368"/>
        <dbReference type="ChEBI" id="CHEBI:17596"/>
        <dbReference type="ChEBI" id="CHEBI:43474"/>
        <dbReference type="ChEBI" id="CHEBI:57720"/>
        <dbReference type="EC" id="2.4.2.1"/>
    </reaction>
    <physiologicalReaction direction="left-to-right" evidence="1">
        <dbReference type="Rhea" id="RHEA:27647"/>
    </physiologicalReaction>
</comment>